<proteinExistence type="predicted"/>
<organism evidence="1 2">
    <name type="scientific">Nannocystis punicea</name>
    <dbReference type="NCBI Taxonomy" id="2995304"/>
    <lineage>
        <taxon>Bacteria</taxon>
        <taxon>Pseudomonadati</taxon>
        <taxon>Myxococcota</taxon>
        <taxon>Polyangia</taxon>
        <taxon>Nannocystales</taxon>
        <taxon>Nannocystaceae</taxon>
        <taxon>Nannocystis</taxon>
    </lineage>
</organism>
<evidence type="ECO:0000313" key="1">
    <source>
        <dbReference type="EMBL" id="WAS96886.1"/>
    </source>
</evidence>
<gene>
    <name evidence="1" type="ORF">O0S08_12120</name>
</gene>
<dbReference type="RefSeq" id="WP_269039249.1">
    <property type="nucleotide sequence ID" value="NZ_CP114040.1"/>
</dbReference>
<reference evidence="1" key="1">
    <citation type="submission" date="2022-11" db="EMBL/GenBank/DDBJ databases">
        <title>Minimal conservation of predation-associated metabolite biosynthetic gene clusters underscores biosynthetic potential of Myxococcota including descriptions for ten novel species: Archangium lansinium sp. nov., Myxococcus landrumus sp. nov., Nannocystis bai.</title>
        <authorList>
            <person name="Ahearne A."/>
            <person name="Stevens C."/>
            <person name="Dowd S."/>
        </authorList>
    </citation>
    <scope>NUCLEOTIDE SEQUENCE</scope>
    <source>
        <strain evidence="1">Fl3</strain>
    </source>
</reference>
<keyword evidence="2" id="KW-1185">Reference proteome</keyword>
<protein>
    <submittedName>
        <fullName evidence="1">Uncharacterized protein</fullName>
    </submittedName>
</protein>
<evidence type="ECO:0000313" key="2">
    <source>
        <dbReference type="Proteomes" id="UP001164459"/>
    </source>
</evidence>
<dbReference type="Proteomes" id="UP001164459">
    <property type="component" value="Chromosome"/>
</dbReference>
<name>A0ABY7HCH2_9BACT</name>
<accession>A0ABY7HCH2</accession>
<sequence>MDLPLPPLLVLLIDQGRWPRTREEALGQHRRPWVELTRIHALAPEEDGLYLARPPFVTVRAEMARNPFWGDPLSDPGGIDPDLALVLGDFGLGSDAPILLDYRLDLAQPQVLRLLWSRSEGNRWVVAAPDFAGFAAALGLTG</sequence>
<dbReference type="EMBL" id="CP114040">
    <property type="protein sequence ID" value="WAS96886.1"/>
    <property type="molecule type" value="Genomic_DNA"/>
</dbReference>